<feature type="non-terminal residue" evidence="1">
    <location>
        <position position="1"/>
    </location>
</feature>
<comment type="caution">
    <text evidence="1">The sequence shown here is derived from an EMBL/GenBank/DDBJ whole genome shotgun (WGS) entry which is preliminary data.</text>
</comment>
<dbReference type="AlphaFoldDB" id="A0AAD7R287"/>
<protein>
    <submittedName>
        <fullName evidence="1">Uncharacterized protein</fullName>
    </submittedName>
</protein>
<gene>
    <name evidence="1" type="ORF">AAFF_G00036750</name>
</gene>
<evidence type="ECO:0000313" key="2">
    <source>
        <dbReference type="Proteomes" id="UP001221898"/>
    </source>
</evidence>
<sequence>DHTVGLMMRVLFENSEVQTSALALLDSRALATDASSGLSTIQVESTSGTQDHTVGLMMRVLFENSEVQTSALALLDGRALATDASSGASEQQDKQFESMVVAGSCRRLSDKNKHNNSSVRRSLWLH</sequence>
<name>A0AAD7R287_9TELE</name>
<reference evidence="1" key="1">
    <citation type="journal article" date="2023" name="Science">
        <title>Genome structures resolve the early diversification of teleost fishes.</title>
        <authorList>
            <person name="Parey E."/>
            <person name="Louis A."/>
            <person name="Montfort J."/>
            <person name="Bouchez O."/>
            <person name="Roques C."/>
            <person name="Iampietro C."/>
            <person name="Lluch J."/>
            <person name="Castinel A."/>
            <person name="Donnadieu C."/>
            <person name="Desvignes T."/>
            <person name="Floi Bucao C."/>
            <person name="Jouanno E."/>
            <person name="Wen M."/>
            <person name="Mejri S."/>
            <person name="Dirks R."/>
            <person name="Jansen H."/>
            <person name="Henkel C."/>
            <person name="Chen W.J."/>
            <person name="Zahm M."/>
            <person name="Cabau C."/>
            <person name="Klopp C."/>
            <person name="Thompson A.W."/>
            <person name="Robinson-Rechavi M."/>
            <person name="Braasch I."/>
            <person name="Lecointre G."/>
            <person name="Bobe J."/>
            <person name="Postlethwait J.H."/>
            <person name="Berthelot C."/>
            <person name="Roest Crollius H."/>
            <person name="Guiguen Y."/>
        </authorList>
    </citation>
    <scope>NUCLEOTIDE SEQUENCE</scope>
    <source>
        <strain evidence="1">NC1722</strain>
    </source>
</reference>
<accession>A0AAD7R287</accession>
<dbReference type="Proteomes" id="UP001221898">
    <property type="component" value="Unassembled WGS sequence"/>
</dbReference>
<evidence type="ECO:0000313" key="1">
    <source>
        <dbReference type="EMBL" id="KAJ8358065.1"/>
    </source>
</evidence>
<dbReference type="EMBL" id="JAINUG010001198">
    <property type="protein sequence ID" value="KAJ8358065.1"/>
    <property type="molecule type" value="Genomic_DNA"/>
</dbReference>
<proteinExistence type="predicted"/>
<organism evidence="1 2">
    <name type="scientific">Aldrovandia affinis</name>
    <dbReference type="NCBI Taxonomy" id="143900"/>
    <lineage>
        <taxon>Eukaryota</taxon>
        <taxon>Metazoa</taxon>
        <taxon>Chordata</taxon>
        <taxon>Craniata</taxon>
        <taxon>Vertebrata</taxon>
        <taxon>Euteleostomi</taxon>
        <taxon>Actinopterygii</taxon>
        <taxon>Neopterygii</taxon>
        <taxon>Teleostei</taxon>
        <taxon>Notacanthiformes</taxon>
        <taxon>Halosauridae</taxon>
        <taxon>Aldrovandia</taxon>
    </lineage>
</organism>
<keyword evidence="2" id="KW-1185">Reference proteome</keyword>